<dbReference type="PANTHER" id="PTHR33264">
    <property type="entry name" value="EXPRESSED PROTEIN"/>
    <property type="match status" value="1"/>
</dbReference>
<organism evidence="2 3">
    <name type="scientific">Quillaja saponaria</name>
    <name type="common">Soap bark tree</name>
    <dbReference type="NCBI Taxonomy" id="32244"/>
    <lineage>
        <taxon>Eukaryota</taxon>
        <taxon>Viridiplantae</taxon>
        <taxon>Streptophyta</taxon>
        <taxon>Embryophyta</taxon>
        <taxon>Tracheophyta</taxon>
        <taxon>Spermatophyta</taxon>
        <taxon>Magnoliopsida</taxon>
        <taxon>eudicotyledons</taxon>
        <taxon>Gunneridae</taxon>
        <taxon>Pentapetalae</taxon>
        <taxon>rosids</taxon>
        <taxon>fabids</taxon>
        <taxon>Fabales</taxon>
        <taxon>Quillajaceae</taxon>
        <taxon>Quillaja</taxon>
    </lineage>
</organism>
<comment type="caution">
    <text evidence="2">The sequence shown here is derived from an EMBL/GenBank/DDBJ whole genome shotgun (WGS) entry which is preliminary data.</text>
</comment>
<proteinExistence type="predicted"/>
<dbReference type="PANTHER" id="PTHR33264:SF6">
    <property type="entry name" value="OS01G0638800 PROTEIN"/>
    <property type="match status" value="1"/>
</dbReference>
<evidence type="ECO:0000313" key="3">
    <source>
        <dbReference type="Proteomes" id="UP001163823"/>
    </source>
</evidence>
<accession>A0AAD7Q4F1</accession>
<keyword evidence="3" id="KW-1185">Reference proteome</keyword>
<dbReference type="AlphaFoldDB" id="A0AAD7Q4F1"/>
<sequence length="182" mass="20349">MEENSPRVSRKSNHGTPEVEASRVSGLTRKNIRYAVDDGGDLIECSGKYCRSCTGGLVADCVAVCCCPCAVVNCLGFAFVKAPWMVGRRCLGLGNNKKKKSKRSSKCKRCHENDAVLERDKKGNSWRKERVEEGMHEIVVSEYFEEEEMRNGSARFEAEKVWLELYQIGHLGFGRVSSSTTD</sequence>
<dbReference type="EMBL" id="JARAOO010000003">
    <property type="protein sequence ID" value="KAJ7974582.1"/>
    <property type="molecule type" value="Genomic_DNA"/>
</dbReference>
<gene>
    <name evidence="2" type="ORF">O6P43_004631</name>
</gene>
<dbReference type="KEGG" id="qsa:O6P43_004631"/>
<reference evidence="2" key="1">
    <citation type="journal article" date="2023" name="Science">
        <title>Elucidation of the pathway for biosynthesis of saponin adjuvants from the soapbark tree.</title>
        <authorList>
            <person name="Reed J."/>
            <person name="Orme A."/>
            <person name="El-Demerdash A."/>
            <person name="Owen C."/>
            <person name="Martin L.B.B."/>
            <person name="Misra R.C."/>
            <person name="Kikuchi S."/>
            <person name="Rejzek M."/>
            <person name="Martin A.C."/>
            <person name="Harkess A."/>
            <person name="Leebens-Mack J."/>
            <person name="Louveau T."/>
            <person name="Stephenson M.J."/>
            <person name="Osbourn A."/>
        </authorList>
    </citation>
    <scope>NUCLEOTIDE SEQUENCE</scope>
    <source>
        <strain evidence="2">S10</strain>
    </source>
</reference>
<evidence type="ECO:0000313" key="2">
    <source>
        <dbReference type="EMBL" id="KAJ7974582.1"/>
    </source>
</evidence>
<feature type="region of interest" description="Disordered" evidence="1">
    <location>
        <begin position="1"/>
        <end position="23"/>
    </location>
</feature>
<name>A0AAD7Q4F1_QUISA</name>
<evidence type="ECO:0000256" key="1">
    <source>
        <dbReference type="SAM" id="MobiDB-lite"/>
    </source>
</evidence>
<dbReference type="Proteomes" id="UP001163823">
    <property type="component" value="Chromosome 3"/>
</dbReference>
<protein>
    <submittedName>
        <fullName evidence="2">Chromo domain-containing protein isoform 1</fullName>
    </submittedName>
</protein>